<sequence>MLDQGPHRSPPARGLVAGPILQFILHARPLVCRCAEAVYKLNANGQGHGDPVSLCVEDSPSARGGSVHSRRRKGVRRLALGCRANLSVGRCHHFPSTPWRIDPHRPPDEGADLRHHAKPRQARAHRREPCALLGRHRHPRAGPRRLQVPPRRRTGRIGWHERRQRNDGRLLRHARQSPGRRPVRGTGRRGAAKPHPRPRPGGMLCRRAGLETGAARIAVHTTTRSQR</sequence>
<protein>
    <submittedName>
        <fullName evidence="3">Uncharacterized protein</fullName>
    </submittedName>
</protein>
<dbReference type="EMBL" id="CAADIE010000020">
    <property type="protein sequence ID" value="VFR43204.1"/>
    <property type="molecule type" value="Genomic_DNA"/>
</dbReference>
<feature type="compositionally biased region" description="Basic residues" evidence="1">
    <location>
        <begin position="181"/>
        <end position="198"/>
    </location>
</feature>
<feature type="compositionally biased region" description="Basic residues" evidence="1">
    <location>
        <begin position="115"/>
        <end position="126"/>
    </location>
</feature>
<feature type="compositionally biased region" description="Basic and acidic residues" evidence="1">
    <location>
        <begin position="158"/>
        <end position="170"/>
    </location>
</feature>
<name>A0A484R767_9ZZZZ</name>
<organism evidence="3">
    <name type="scientific">plant metagenome</name>
    <dbReference type="NCBI Taxonomy" id="1297885"/>
    <lineage>
        <taxon>unclassified sequences</taxon>
        <taxon>metagenomes</taxon>
        <taxon>organismal metagenomes</taxon>
    </lineage>
</organism>
<evidence type="ECO:0000256" key="1">
    <source>
        <dbReference type="SAM" id="MobiDB-lite"/>
    </source>
</evidence>
<feature type="compositionally biased region" description="Basic and acidic residues" evidence="1">
    <location>
        <begin position="101"/>
        <end position="114"/>
    </location>
</feature>
<accession>A0A484R767</accession>
<feature type="region of interest" description="Disordered" evidence="1">
    <location>
        <begin position="99"/>
        <end position="204"/>
    </location>
</feature>
<proteinExistence type="predicted"/>
<feature type="compositionally biased region" description="Basic residues" evidence="1">
    <location>
        <begin position="134"/>
        <end position="143"/>
    </location>
</feature>
<dbReference type="EMBL" id="CAADIH010000021">
    <property type="protein sequence ID" value="VFR45201.1"/>
    <property type="molecule type" value="Genomic_DNA"/>
</dbReference>
<gene>
    <name evidence="2" type="ORF">BER1_0360</name>
    <name evidence="3" type="ORF">BER2_0360</name>
</gene>
<evidence type="ECO:0000313" key="3">
    <source>
        <dbReference type="EMBL" id="VFR45201.1"/>
    </source>
</evidence>
<dbReference type="AlphaFoldDB" id="A0A484R767"/>
<evidence type="ECO:0000313" key="2">
    <source>
        <dbReference type="EMBL" id="VFR43204.1"/>
    </source>
</evidence>
<reference evidence="3" key="1">
    <citation type="submission" date="2019-03" db="EMBL/GenBank/DDBJ databases">
        <authorList>
            <person name="Danneels B."/>
        </authorList>
    </citation>
    <scope>NUCLEOTIDE SEQUENCE</scope>
</reference>